<dbReference type="OrthoDB" id="3799310at2759"/>
<keyword evidence="2" id="KW-1133">Transmembrane helix</keyword>
<keyword evidence="2" id="KW-0472">Membrane</keyword>
<feature type="compositionally biased region" description="Polar residues" evidence="1">
    <location>
        <begin position="351"/>
        <end position="374"/>
    </location>
</feature>
<feature type="compositionally biased region" description="Pro residues" evidence="1">
    <location>
        <begin position="338"/>
        <end position="347"/>
    </location>
</feature>
<proteinExistence type="predicted"/>
<keyword evidence="2" id="KW-0812">Transmembrane</keyword>
<feature type="compositionally biased region" description="Low complexity" evidence="1">
    <location>
        <begin position="217"/>
        <end position="253"/>
    </location>
</feature>
<feature type="compositionally biased region" description="Low complexity" evidence="1">
    <location>
        <begin position="745"/>
        <end position="759"/>
    </location>
</feature>
<feature type="compositionally biased region" description="Pro residues" evidence="1">
    <location>
        <begin position="304"/>
        <end position="313"/>
    </location>
</feature>
<sequence length="877" mass="90015">MGKNKNKKKSRDDKIQKSGQQTSQSGAEPSSLRSSISGVTTATNIKAYDGTADTRTSSMTSYAPNVEANQEPKSKEQLESLVPPRPRSRWWKRWMPRPCGWWPCRTCRWIRDFIAAVFRLVFTQYWLDLLYTLGLAIAFAFSCWVAIEGLMHILKPVAAQDADCSVVYVTIPGPIITVSLIGATPSDPNHGTYYYSVINGTTHWMNSIAPPTRFSTLITTTPGVTTTPPAGLPSASGRPPTTPGLSTTSGIQPSSPPPPLRPSGPPPGPPTSPMTSPAPGTSVVSAIISGSTTIVTLSGSLPTRPSPTFPLPPATSNTPPQSGVPSFSVTGSSGAIGQPPPSQPPPVVVTRTLTGPSGRLTTTATMTNGPNMPSSLAMPPGVSQSLPVPSASTPITSSPGTIPSSSLGSAINPPGTPGLSTTPGTLPPTSPPTSAAQSAPGAPSIPPVSSPSTTVLTITSIASDGQTQTITRSSVTFVSRSVPLLPSSAIMSQPTSPPSSGAVSTSPNTESTRFTVSLPTPSSPSGFTTTTFGSPPAFMSTVTRVTSGPSPPGSSPASSAPTVSASIPTTPGQPSLPASSLPSSQPILPSDSARPSSTASVPTTPSASSAPSFIPTSLPNSSRLSSTGGQPISLSTLSKTSPSPSSGQSTAPSSGIGGTSSPLGSIGSSVSRPATGSTSTPASSPSVSAPSSFARPSSPSGSTVTLTNSLSTLITTQTSSFTVPSSRSLSTPAISTQSPLPPSSTPVSSSTTTVTSPGVPTMPSPPSFQQRDEHELFISLELIPDQLDSIIVNGKLRLEHGFIYLRNLFDCKVLKLHHIVNVVYNKLRLVGDLFGIKELYSHSTFQLGFGCPPVGVFKPSDHDIFKLAKPRPNSSSF</sequence>
<feature type="compositionally biased region" description="Low complexity" evidence="1">
    <location>
        <begin position="432"/>
        <end position="442"/>
    </location>
</feature>
<feature type="compositionally biased region" description="Low complexity" evidence="1">
    <location>
        <begin position="633"/>
        <end position="704"/>
    </location>
</feature>
<feature type="compositionally biased region" description="Polar residues" evidence="1">
    <location>
        <begin position="723"/>
        <end position="734"/>
    </location>
</feature>
<feature type="compositionally biased region" description="Low complexity" evidence="1">
    <location>
        <begin position="389"/>
        <end position="409"/>
    </location>
</feature>
<feature type="compositionally biased region" description="Low complexity" evidence="1">
    <location>
        <begin position="517"/>
        <end position="536"/>
    </location>
</feature>
<gene>
    <name evidence="3" type="ORF">K458DRAFT_437384</name>
</gene>
<feature type="region of interest" description="Disordered" evidence="1">
    <location>
        <begin position="217"/>
        <end position="283"/>
    </location>
</feature>
<name>A0A6G1IEG4_9PLEO</name>
<feature type="region of interest" description="Disordered" evidence="1">
    <location>
        <begin position="721"/>
        <end position="768"/>
    </location>
</feature>
<feature type="compositionally biased region" description="Low complexity" evidence="1">
    <location>
        <begin position="273"/>
        <end position="282"/>
    </location>
</feature>
<evidence type="ECO:0000256" key="1">
    <source>
        <dbReference type="SAM" id="MobiDB-lite"/>
    </source>
</evidence>
<protein>
    <submittedName>
        <fullName evidence="3">Uncharacterized protein</fullName>
    </submittedName>
</protein>
<feature type="region of interest" description="Disordered" evidence="1">
    <location>
        <begin position="1"/>
        <end position="38"/>
    </location>
</feature>
<feature type="compositionally biased region" description="Low complexity" evidence="1">
    <location>
        <begin position="555"/>
        <end position="617"/>
    </location>
</feature>
<feature type="region of interest" description="Disordered" evidence="1">
    <location>
        <begin position="488"/>
        <end position="704"/>
    </location>
</feature>
<dbReference type="Proteomes" id="UP000799291">
    <property type="component" value="Unassembled WGS sequence"/>
</dbReference>
<organism evidence="3 4">
    <name type="scientific">Lentithecium fluviatile CBS 122367</name>
    <dbReference type="NCBI Taxonomy" id="1168545"/>
    <lineage>
        <taxon>Eukaryota</taxon>
        <taxon>Fungi</taxon>
        <taxon>Dikarya</taxon>
        <taxon>Ascomycota</taxon>
        <taxon>Pezizomycotina</taxon>
        <taxon>Dothideomycetes</taxon>
        <taxon>Pleosporomycetidae</taxon>
        <taxon>Pleosporales</taxon>
        <taxon>Massarineae</taxon>
        <taxon>Lentitheciaceae</taxon>
        <taxon>Lentithecium</taxon>
    </lineage>
</organism>
<keyword evidence="4" id="KW-1185">Reference proteome</keyword>
<feature type="transmembrane region" description="Helical" evidence="2">
    <location>
        <begin position="129"/>
        <end position="147"/>
    </location>
</feature>
<feature type="compositionally biased region" description="Pro residues" evidence="1">
    <location>
        <begin position="254"/>
        <end position="272"/>
    </location>
</feature>
<feature type="compositionally biased region" description="Polar residues" evidence="1">
    <location>
        <begin position="17"/>
        <end position="38"/>
    </location>
</feature>
<evidence type="ECO:0000313" key="3">
    <source>
        <dbReference type="EMBL" id="KAF2676361.1"/>
    </source>
</evidence>
<dbReference type="EMBL" id="MU005636">
    <property type="protein sequence ID" value="KAF2676361.1"/>
    <property type="molecule type" value="Genomic_DNA"/>
</dbReference>
<accession>A0A6G1IEG4</accession>
<feature type="compositionally biased region" description="Polar residues" evidence="1">
    <location>
        <begin position="489"/>
        <end position="515"/>
    </location>
</feature>
<evidence type="ECO:0000256" key="2">
    <source>
        <dbReference type="SAM" id="Phobius"/>
    </source>
</evidence>
<feature type="region of interest" description="Disordered" evidence="1">
    <location>
        <begin position="296"/>
        <end position="452"/>
    </location>
</feature>
<feature type="compositionally biased region" description="Polar residues" evidence="1">
    <location>
        <begin position="618"/>
        <end position="632"/>
    </location>
</feature>
<dbReference type="AlphaFoldDB" id="A0A6G1IEG4"/>
<evidence type="ECO:0000313" key="4">
    <source>
        <dbReference type="Proteomes" id="UP000799291"/>
    </source>
</evidence>
<reference evidence="3" key="1">
    <citation type="journal article" date="2020" name="Stud. Mycol.">
        <title>101 Dothideomycetes genomes: a test case for predicting lifestyles and emergence of pathogens.</title>
        <authorList>
            <person name="Haridas S."/>
            <person name="Albert R."/>
            <person name="Binder M."/>
            <person name="Bloem J."/>
            <person name="Labutti K."/>
            <person name="Salamov A."/>
            <person name="Andreopoulos B."/>
            <person name="Baker S."/>
            <person name="Barry K."/>
            <person name="Bills G."/>
            <person name="Bluhm B."/>
            <person name="Cannon C."/>
            <person name="Castanera R."/>
            <person name="Culley D."/>
            <person name="Daum C."/>
            <person name="Ezra D."/>
            <person name="Gonzalez J."/>
            <person name="Henrissat B."/>
            <person name="Kuo A."/>
            <person name="Liang C."/>
            <person name="Lipzen A."/>
            <person name="Lutzoni F."/>
            <person name="Magnuson J."/>
            <person name="Mondo S."/>
            <person name="Nolan M."/>
            <person name="Ohm R."/>
            <person name="Pangilinan J."/>
            <person name="Park H.-J."/>
            <person name="Ramirez L."/>
            <person name="Alfaro M."/>
            <person name="Sun H."/>
            <person name="Tritt A."/>
            <person name="Yoshinaga Y."/>
            <person name="Zwiers L.-H."/>
            <person name="Turgeon B."/>
            <person name="Goodwin S."/>
            <person name="Spatafora J."/>
            <person name="Crous P."/>
            <person name="Grigoriev I."/>
        </authorList>
    </citation>
    <scope>NUCLEOTIDE SEQUENCE</scope>
    <source>
        <strain evidence="3">CBS 122367</strain>
    </source>
</reference>
<feature type="compositionally biased region" description="Polar residues" evidence="1">
    <location>
        <begin position="317"/>
        <end position="335"/>
    </location>
</feature>